<sequence length="136" mass="15044">MSTLPSLPPQWRERVARLPSRPPSTLLALALDRLLLPRLDASQRQALQGRTVEIELQELGARVRLALGEGGFRAAGEGGKPHLRLRARADALWRLLRGQDDADRLFFDGALVMEGDTEYGLILKNTLDAIGPLWVS</sequence>
<accession>A0A9X4LL64</accession>
<dbReference type="AlphaFoldDB" id="A0A9X4LL64"/>
<dbReference type="Pfam" id="PF02036">
    <property type="entry name" value="SCP2"/>
    <property type="match status" value="1"/>
</dbReference>
<evidence type="ECO:0000259" key="1">
    <source>
        <dbReference type="Pfam" id="PF02036"/>
    </source>
</evidence>
<dbReference type="InterPro" id="IPR036527">
    <property type="entry name" value="SCP2_sterol-bd_dom_sf"/>
</dbReference>
<protein>
    <submittedName>
        <fullName evidence="2">SCP2 sterol-binding domain-containing protein</fullName>
    </submittedName>
</protein>
<reference evidence="2" key="1">
    <citation type="submission" date="2019-02" db="EMBL/GenBank/DDBJ databases">
        <title>Draft genome of the type strain Pelomonas aquatica CCUG 52575T.</title>
        <authorList>
            <person name="Gomila M."/>
            <person name="Lalucat J."/>
        </authorList>
    </citation>
    <scope>NUCLEOTIDE SEQUENCE</scope>
    <source>
        <strain evidence="2">CCUG 52575</strain>
    </source>
</reference>
<dbReference type="EMBL" id="SGUG01000041">
    <property type="protein sequence ID" value="MDG0864804.1"/>
    <property type="molecule type" value="Genomic_DNA"/>
</dbReference>
<dbReference type="Proteomes" id="UP001152766">
    <property type="component" value="Unassembled WGS sequence"/>
</dbReference>
<proteinExistence type="predicted"/>
<feature type="domain" description="SCP2" evidence="1">
    <location>
        <begin position="40"/>
        <end position="128"/>
    </location>
</feature>
<comment type="caution">
    <text evidence="2">The sequence shown here is derived from an EMBL/GenBank/DDBJ whole genome shotgun (WGS) entry which is preliminary data.</text>
</comment>
<keyword evidence="3" id="KW-1185">Reference proteome</keyword>
<evidence type="ECO:0000313" key="2">
    <source>
        <dbReference type="EMBL" id="MDG0864804.1"/>
    </source>
</evidence>
<organism evidence="2 3">
    <name type="scientific">Pelomonas aquatica</name>
    <dbReference type="NCBI Taxonomy" id="431058"/>
    <lineage>
        <taxon>Bacteria</taxon>
        <taxon>Pseudomonadati</taxon>
        <taxon>Pseudomonadota</taxon>
        <taxon>Betaproteobacteria</taxon>
        <taxon>Burkholderiales</taxon>
        <taxon>Sphaerotilaceae</taxon>
        <taxon>Roseateles</taxon>
    </lineage>
</organism>
<name>A0A9X4LL64_9BURK</name>
<dbReference type="RefSeq" id="WP_268152974.1">
    <property type="nucleotide sequence ID" value="NZ_JAPPUW010000018.1"/>
</dbReference>
<dbReference type="InterPro" id="IPR003033">
    <property type="entry name" value="SCP2_sterol-bd_dom"/>
</dbReference>
<evidence type="ECO:0000313" key="3">
    <source>
        <dbReference type="Proteomes" id="UP001152766"/>
    </source>
</evidence>
<gene>
    <name evidence="2" type="ORF">EXJ73_20295</name>
</gene>
<dbReference type="SUPFAM" id="SSF55718">
    <property type="entry name" value="SCP-like"/>
    <property type="match status" value="1"/>
</dbReference>